<reference evidence="2 3" key="1">
    <citation type="submission" date="2020-01" db="EMBL/GenBank/DDBJ databases">
        <authorList>
            <person name="Gupta K D."/>
        </authorList>
    </citation>
    <scope>NUCLEOTIDE SEQUENCE [LARGE SCALE GENOMIC DNA]</scope>
</reference>
<dbReference type="Proteomes" id="UP000467700">
    <property type="component" value="Unassembled WGS sequence"/>
</dbReference>
<gene>
    <name evidence="2" type="ORF">AAE3_LOCUS3108</name>
</gene>
<organism evidence="2 3">
    <name type="scientific">Cyclocybe aegerita</name>
    <name type="common">Black poplar mushroom</name>
    <name type="synonym">Agrocybe aegerita</name>
    <dbReference type="NCBI Taxonomy" id="1973307"/>
    <lineage>
        <taxon>Eukaryota</taxon>
        <taxon>Fungi</taxon>
        <taxon>Dikarya</taxon>
        <taxon>Basidiomycota</taxon>
        <taxon>Agaricomycotina</taxon>
        <taxon>Agaricomycetes</taxon>
        <taxon>Agaricomycetidae</taxon>
        <taxon>Agaricales</taxon>
        <taxon>Agaricineae</taxon>
        <taxon>Bolbitiaceae</taxon>
        <taxon>Cyclocybe</taxon>
    </lineage>
</organism>
<evidence type="ECO:0000313" key="2">
    <source>
        <dbReference type="EMBL" id="CAA7260936.1"/>
    </source>
</evidence>
<comment type="caution">
    <text evidence="2">The sequence shown here is derived from an EMBL/GenBank/DDBJ whole genome shotgun (WGS) entry which is preliminary data.</text>
</comment>
<accession>A0A8S0W851</accession>
<evidence type="ECO:0000313" key="3">
    <source>
        <dbReference type="Proteomes" id="UP000467700"/>
    </source>
</evidence>
<proteinExistence type="predicted"/>
<dbReference type="OrthoDB" id="3351993at2759"/>
<keyword evidence="1" id="KW-0812">Transmembrane</keyword>
<evidence type="ECO:0000256" key="1">
    <source>
        <dbReference type="SAM" id="Phobius"/>
    </source>
</evidence>
<keyword evidence="3" id="KW-1185">Reference proteome</keyword>
<dbReference type="EMBL" id="CACVBS010000031">
    <property type="protein sequence ID" value="CAA7260936.1"/>
    <property type="molecule type" value="Genomic_DNA"/>
</dbReference>
<keyword evidence="1" id="KW-0472">Membrane</keyword>
<dbReference type="AlphaFoldDB" id="A0A8S0W851"/>
<sequence length="105" mass="11832">MLILQTTWILEGPLMLSYGVVDWAVKSLPLRLTGGVDLLINKRMKVVLWVFRLIHGAFALCIWIVIMMEPSRLQCTEETFLDVGPIKIAVGSTAVQIVFILASRY</sequence>
<feature type="transmembrane region" description="Helical" evidence="1">
    <location>
        <begin position="46"/>
        <end position="66"/>
    </location>
</feature>
<keyword evidence="1" id="KW-1133">Transmembrane helix</keyword>
<name>A0A8S0W851_CYCAE</name>
<protein>
    <submittedName>
        <fullName evidence="2">Uncharacterized protein</fullName>
    </submittedName>
</protein>
<feature type="transmembrane region" description="Helical" evidence="1">
    <location>
        <begin position="86"/>
        <end position="103"/>
    </location>
</feature>